<dbReference type="EMBL" id="BSYR01000004">
    <property type="protein sequence ID" value="GMI67007.1"/>
    <property type="molecule type" value="Genomic_DNA"/>
</dbReference>
<comment type="caution">
    <text evidence="2">The sequence shown here is derived from an EMBL/GenBank/DDBJ whole genome shotgun (WGS) entry which is preliminary data.</text>
</comment>
<accession>A0A9W7LJU0</accession>
<evidence type="ECO:0000313" key="3">
    <source>
        <dbReference type="Proteomes" id="UP001165190"/>
    </source>
</evidence>
<dbReference type="PANTHER" id="PTHR33673:SF36">
    <property type="entry name" value="MYB-LIKE PROTEIN Q"/>
    <property type="match status" value="1"/>
</dbReference>
<feature type="region of interest" description="Disordered" evidence="1">
    <location>
        <begin position="233"/>
        <end position="261"/>
    </location>
</feature>
<feature type="region of interest" description="Disordered" evidence="1">
    <location>
        <begin position="1"/>
        <end position="75"/>
    </location>
</feature>
<proteinExistence type="predicted"/>
<gene>
    <name evidence="2" type="ORF">HRI_000370000</name>
</gene>
<name>A0A9W7LJU0_HIBTR</name>
<organism evidence="2 3">
    <name type="scientific">Hibiscus trionum</name>
    <name type="common">Flower of an hour</name>
    <dbReference type="NCBI Taxonomy" id="183268"/>
    <lineage>
        <taxon>Eukaryota</taxon>
        <taxon>Viridiplantae</taxon>
        <taxon>Streptophyta</taxon>
        <taxon>Embryophyta</taxon>
        <taxon>Tracheophyta</taxon>
        <taxon>Spermatophyta</taxon>
        <taxon>Magnoliopsida</taxon>
        <taxon>eudicotyledons</taxon>
        <taxon>Gunneridae</taxon>
        <taxon>Pentapetalae</taxon>
        <taxon>rosids</taxon>
        <taxon>malvids</taxon>
        <taxon>Malvales</taxon>
        <taxon>Malvaceae</taxon>
        <taxon>Malvoideae</taxon>
        <taxon>Hibiscus</taxon>
    </lineage>
</organism>
<keyword evidence="3" id="KW-1185">Reference proteome</keyword>
<dbReference type="PANTHER" id="PTHR33673">
    <property type="entry name" value="SUPPRESSOR SRP40-LIKE PROTEIN"/>
    <property type="match status" value="1"/>
</dbReference>
<protein>
    <submittedName>
        <fullName evidence="2">Uncharacterized protein</fullName>
    </submittedName>
</protein>
<dbReference type="Proteomes" id="UP001165190">
    <property type="component" value="Unassembled WGS sequence"/>
</dbReference>
<evidence type="ECO:0000313" key="2">
    <source>
        <dbReference type="EMBL" id="GMI67007.1"/>
    </source>
</evidence>
<sequence length="276" mass="30040">MGIDHGAEVKPLLRHGSSVSSFSSSSSSSSRNRNLGKSEFIELSTPLNVPPASSNEQSDKHAEQAPAGYVPNRIPSSIFSTQPATPTEWSITSNESLFSIHIGTSSYSKDQFLSLYKSGELTKLDEQIIAQGGAMPSLKELEEMATVDENVGKGCSGTEETPTVVIGISEVAGDDGHSNEMKFPAEVHNSRTRSISGLSDESTFSFAFPVLNGTDGGRLSSVNSRQCNQELKIQSVKQQQEPEPEPEQCTEEMKPKIPKNASNRSRFSWFRCCRYP</sequence>
<evidence type="ECO:0000256" key="1">
    <source>
        <dbReference type="SAM" id="MobiDB-lite"/>
    </source>
</evidence>
<reference evidence="2" key="1">
    <citation type="submission" date="2023-05" db="EMBL/GenBank/DDBJ databases">
        <title>Genome and transcriptome analyses reveal genes involved in the formation of fine ridges on petal epidermal cells in Hibiscus trionum.</title>
        <authorList>
            <person name="Koshimizu S."/>
            <person name="Masuda S."/>
            <person name="Ishii T."/>
            <person name="Shirasu K."/>
            <person name="Hoshino A."/>
            <person name="Arita M."/>
        </authorList>
    </citation>
    <scope>NUCLEOTIDE SEQUENCE</scope>
    <source>
        <strain evidence="2">Hamamatsu line</strain>
    </source>
</reference>
<dbReference type="OrthoDB" id="676141at2759"/>
<feature type="compositionally biased region" description="Polar residues" evidence="1">
    <location>
        <begin position="45"/>
        <end position="56"/>
    </location>
</feature>
<dbReference type="AlphaFoldDB" id="A0A9W7LJU0"/>
<feature type="compositionally biased region" description="Low complexity" evidence="1">
    <location>
        <begin position="17"/>
        <end position="30"/>
    </location>
</feature>